<dbReference type="InterPro" id="IPR023393">
    <property type="entry name" value="START-like_dom_sf"/>
</dbReference>
<comment type="caution">
    <text evidence="8">The sequence shown here is derived from an EMBL/GenBank/DDBJ whole genome shotgun (WGS) entry which is preliminary data.</text>
</comment>
<evidence type="ECO:0000256" key="2">
    <source>
        <dbReference type="ARBA" id="ARBA00010316"/>
    </source>
</evidence>
<dbReference type="Pfam" id="PF24695">
    <property type="entry name" value="PITM1-3"/>
    <property type="match status" value="1"/>
</dbReference>
<feature type="compositionally biased region" description="Basic and acidic residues" evidence="6">
    <location>
        <begin position="269"/>
        <end position="285"/>
    </location>
</feature>
<keyword evidence="9" id="KW-1185">Reference proteome</keyword>
<dbReference type="SUPFAM" id="SSF56784">
    <property type="entry name" value="HAD-like"/>
    <property type="match status" value="1"/>
</dbReference>
<dbReference type="SUPFAM" id="SSF55961">
    <property type="entry name" value="Bet v1-like"/>
    <property type="match status" value="1"/>
</dbReference>
<dbReference type="Gene3D" id="3.30.530.20">
    <property type="match status" value="1"/>
</dbReference>
<dbReference type="PRINTS" id="PR00391">
    <property type="entry name" value="PITRANSFER"/>
</dbReference>
<feature type="compositionally biased region" description="Polar residues" evidence="6">
    <location>
        <begin position="1276"/>
        <end position="1286"/>
    </location>
</feature>
<feature type="compositionally biased region" description="Low complexity" evidence="6">
    <location>
        <begin position="314"/>
        <end position="331"/>
    </location>
</feature>
<comment type="similarity">
    <text evidence="2">Belongs to the PtdIns transfer protein family. PI transfer class IIA subfamily.</text>
</comment>
<dbReference type="InterPro" id="IPR004177">
    <property type="entry name" value="DDHD_dom"/>
</dbReference>
<dbReference type="Pfam" id="PF02862">
    <property type="entry name" value="DDHD"/>
    <property type="match status" value="1"/>
</dbReference>
<dbReference type="SMART" id="SM01127">
    <property type="entry name" value="DDHD"/>
    <property type="match status" value="1"/>
</dbReference>
<dbReference type="GO" id="GO:0031210">
    <property type="term" value="F:phosphatidylcholine binding"/>
    <property type="evidence" value="ECO:0007669"/>
    <property type="project" value="TreeGrafter"/>
</dbReference>
<feature type="compositionally biased region" description="Basic and acidic residues" evidence="6">
    <location>
        <begin position="639"/>
        <end position="653"/>
    </location>
</feature>
<dbReference type="InterPro" id="IPR023214">
    <property type="entry name" value="HAD_sf"/>
</dbReference>
<proteinExistence type="inferred from homology"/>
<evidence type="ECO:0000259" key="7">
    <source>
        <dbReference type="PROSITE" id="PS51043"/>
    </source>
</evidence>
<dbReference type="InterPro" id="IPR031315">
    <property type="entry name" value="LNS2/PITP"/>
</dbReference>
<dbReference type="PANTHER" id="PTHR10658">
    <property type="entry name" value="PHOSPHATIDYLINOSITOL TRANSFER PROTEIN"/>
    <property type="match status" value="1"/>
</dbReference>
<dbReference type="FunFam" id="3.40.50.1000:FF:000173">
    <property type="entry name" value="Membrane-associated phosphatidylinositol transfer protein 2"/>
    <property type="match status" value="1"/>
</dbReference>
<protein>
    <recommendedName>
        <fullName evidence="7">DDHD domain-containing protein</fullName>
    </recommendedName>
</protein>
<feature type="domain" description="DDHD" evidence="7">
    <location>
        <begin position="700"/>
        <end position="944"/>
    </location>
</feature>
<comment type="subcellular location">
    <subcellularLocation>
        <location evidence="1">Endomembrane system</location>
        <topology evidence="1">Peripheral membrane protein</topology>
    </subcellularLocation>
</comment>
<feature type="compositionally biased region" description="Basic and acidic residues" evidence="6">
    <location>
        <begin position="1287"/>
        <end position="1308"/>
    </location>
</feature>
<dbReference type="GO" id="GO:0008526">
    <property type="term" value="F:phosphatidylinositol transfer activity"/>
    <property type="evidence" value="ECO:0007669"/>
    <property type="project" value="TreeGrafter"/>
</dbReference>
<dbReference type="EMBL" id="WNYA01000001">
    <property type="protein sequence ID" value="KAG8597577.1"/>
    <property type="molecule type" value="Genomic_DNA"/>
</dbReference>
<sequence>MLIKEYRIPLPMTVEEYRIAQLYMIQKKSREETCGEGSGVEILENRPYTDGPGGTGQYTHKVYHIGMHIPSWFRSILPKAALRVEEESWNAYPYTRTRYTCPFVEKFSIDIETFYKSDSGELANVFNLSPAEKRQTVLDPIDIVKDPIPPHEYKPEEDPKVYKSVKTKRGPLSDDWIEEHRNNLGRCPIMCAYKLCKVEFRYWGMQSKIERFIHDVGLRKVMVRAHRQAWCWQDEWWGLTIEDIRQLEKETQLMLAQKMAQFSLSENETEQHGAKESPGEKDTETKVITSIETVDEPSGMTESLSGRGLTKQWSTSSRSSRSSKRGASPSRHSISEWRMQSIARDSDESSDDEFFDAHEDLSDNEDVLPKEITKWSSNDFMDKIETAETDELQDDSYHETAEYTVSSSVEGLSIMEDESAQASMQPCKVHVLILVLHGGNILDTGSGDQNSKQGDVNTIKSVFDTVMRVHYPAALGHIAVRLVPCPAICSEAFSLVSNLSPYSYDEGCLSNSQDHIPLAALPLLATSSPQYLEAVAMVIHRANQVYLDFTKSQEGMSFSGQVCLVGDCVGGILGFDALCYSNQTVSESQNSSRRGSVVSVQDTDLLSPGISVNSSYCSSSNLETSRHLSRSNIDIPRSNGEDPKRQLPRKRSDSSTYELDTIKQHQAFLSSLHSSVLRNDPGSRRSSSSTMLDGGNIGKFEFEISDFFLFGSPLGLVLALRKTVIPSLDIFQLRPGCQQVYNLFHPADPSASRIEPLLEKKFHLLPPFNVPRYQRFPLGDGNSALLVEAVQNNPILLMEGSPAVALQRQDGIMETSIPVPVLSCQDTSSKSATCAESDVVQFHGAVFVENASPSSPITAPHFRGYRRASEISIASQVSGMADSYTASNIANIAAKWWGTKRIDYALYCPDALTAFPTVALPHLFHASYWESTDVVSFLLRQVMRHETASVLELVGKEVSVFSPSKPREKWLRKRTHVKLRNVAANHRINDAVANEDGPQTLTGRFMYGPLDMVTLTGEKVDIHIMTQPPSGEWVYFDTEITNSSGRISYVIPEHKKLGVGVYPLKMVVRGDHTFADSYLHVLPRTTEFVVFSIDGSFAASVSIMGSDPKVRAGAVDVVRHWQDLGYLIIYVTGRPDMQKQRVVAWLAQHNFPHGVVSFCDGLVHDPLRHKANFLKSLIQDVHMKIHAAYGSTKDISVYSSIGLSPMQIFIVGRPTKKLQHQCQFITEGYASHLAQLEYSHRSRPAKNTNRIALRKGSFCLPGQSDFLRKRNHLLRTISSQPTSSSNHKPERTQSQSESDRDREKERSQRSMSIAAGCWGRSAGNTKLESGVLSQK</sequence>
<dbReference type="PROSITE" id="PS51043">
    <property type="entry name" value="DDHD"/>
    <property type="match status" value="1"/>
</dbReference>
<dbReference type="CDD" id="cd08889">
    <property type="entry name" value="SRPBCC_PITPNM1-2_like"/>
    <property type="match status" value="1"/>
</dbReference>
<dbReference type="SMART" id="SM00775">
    <property type="entry name" value="LNS2"/>
    <property type="match status" value="1"/>
</dbReference>
<feature type="region of interest" description="Disordered" evidence="6">
    <location>
        <begin position="1276"/>
        <end position="1335"/>
    </location>
</feature>
<evidence type="ECO:0000256" key="1">
    <source>
        <dbReference type="ARBA" id="ARBA00004184"/>
    </source>
</evidence>
<dbReference type="Pfam" id="PF24694">
    <property type="entry name" value="LNS2_PITM1-3"/>
    <property type="match status" value="1"/>
</dbReference>
<name>A0AAV7DM80_ENGPU</name>
<evidence type="ECO:0000256" key="4">
    <source>
        <dbReference type="ARBA" id="ARBA00022553"/>
    </source>
</evidence>
<dbReference type="GO" id="GO:0046872">
    <property type="term" value="F:metal ion binding"/>
    <property type="evidence" value="ECO:0007669"/>
    <property type="project" value="InterPro"/>
</dbReference>
<dbReference type="Proteomes" id="UP000824782">
    <property type="component" value="Unassembled WGS sequence"/>
</dbReference>
<keyword evidence="3" id="KW-0488">Methylation</keyword>
<dbReference type="GO" id="GO:0012505">
    <property type="term" value="C:endomembrane system"/>
    <property type="evidence" value="ECO:0007669"/>
    <property type="project" value="UniProtKB-SubCell"/>
</dbReference>
<keyword evidence="5" id="KW-0106">Calcium</keyword>
<organism evidence="8 9">
    <name type="scientific">Engystomops pustulosus</name>
    <name type="common">Tungara frog</name>
    <name type="synonym">Physalaemus pustulosus</name>
    <dbReference type="NCBI Taxonomy" id="76066"/>
    <lineage>
        <taxon>Eukaryota</taxon>
        <taxon>Metazoa</taxon>
        <taxon>Chordata</taxon>
        <taxon>Craniata</taxon>
        <taxon>Vertebrata</taxon>
        <taxon>Euteleostomi</taxon>
        <taxon>Amphibia</taxon>
        <taxon>Batrachia</taxon>
        <taxon>Anura</taxon>
        <taxon>Neobatrachia</taxon>
        <taxon>Hyloidea</taxon>
        <taxon>Leptodactylidae</taxon>
        <taxon>Leiuperinae</taxon>
        <taxon>Engystomops</taxon>
    </lineage>
</organism>
<reference evidence="8" key="1">
    <citation type="thesis" date="2020" institute="ProQuest LLC" country="789 East Eisenhower Parkway, Ann Arbor, MI, USA">
        <title>Comparative Genomics and Chromosome Evolution.</title>
        <authorList>
            <person name="Mudd A.B."/>
        </authorList>
    </citation>
    <scope>NUCLEOTIDE SEQUENCE</scope>
    <source>
        <strain evidence="8">237g6f4</strain>
        <tissue evidence="8">Blood</tissue>
    </source>
</reference>
<dbReference type="GO" id="GO:0035091">
    <property type="term" value="F:phosphatidylinositol binding"/>
    <property type="evidence" value="ECO:0007669"/>
    <property type="project" value="TreeGrafter"/>
</dbReference>
<feature type="compositionally biased region" description="Polar residues" evidence="6">
    <location>
        <begin position="1322"/>
        <end position="1335"/>
    </location>
</feature>
<feature type="region of interest" description="Disordered" evidence="6">
    <location>
        <begin position="627"/>
        <end position="656"/>
    </location>
</feature>
<dbReference type="Gene3D" id="3.40.50.1000">
    <property type="entry name" value="HAD superfamily/HAD-like"/>
    <property type="match status" value="1"/>
</dbReference>
<dbReference type="GO" id="GO:0005737">
    <property type="term" value="C:cytoplasm"/>
    <property type="evidence" value="ECO:0007669"/>
    <property type="project" value="TreeGrafter"/>
</dbReference>
<dbReference type="InterPro" id="IPR055261">
    <property type="entry name" value="PI_transfer_N"/>
</dbReference>
<evidence type="ECO:0000313" key="9">
    <source>
        <dbReference type="Proteomes" id="UP000824782"/>
    </source>
</evidence>
<evidence type="ECO:0000256" key="6">
    <source>
        <dbReference type="SAM" id="MobiDB-lite"/>
    </source>
</evidence>
<evidence type="ECO:0000256" key="3">
    <source>
        <dbReference type="ARBA" id="ARBA00022481"/>
    </source>
</evidence>
<evidence type="ECO:0000256" key="5">
    <source>
        <dbReference type="ARBA" id="ARBA00022837"/>
    </source>
</evidence>
<evidence type="ECO:0000313" key="8">
    <source>
        <dbReference type="EMBL" id="KAG8597577.1"/>
    </source>
</evidence>
<dbReference type="InterPro" id="IPR036412">
    <property type="entry name" value="HAD-like_sf"/>
</dbReference>
<dbReference type="Pfam" id="PF02121">
    <property type="entry name" value="IP_trans"/>
    <property type="match status" value="1"/>
</dbReference>
<dbReference type="PANTHER" id="PTHR10658:SF81">
    <property type="entry name" value="PROTEIN RETINAL DEGENERATION B"/>
    <property type="match status" value="1"/>
</dbReference>
<gene>
    <name evidence="8" type="ORF">GDO81_002329</name>
</gene>
<dbReference type="FunFam" id="3.30.530.20:FF:000001">
    <property type="entry name" value="Phosphatidylinositol transfer protein membrane associated 2"/>
    <property type="match status" value="1"/>
</dbReference>
<keyword evidence="4" id="KW-0597">Phosphoprotein</keyword>
<dbReference type="InterPro" id="IPR001666">
    <property type="entry name" value="PI_transfer"/>
</dbReference>
<feature type="region of interest" description="Disordered" evidence="6">
    <location>
        <begin position="264"/>
        <end position="354"/>
    </location>
</feature>
<dbReference type="GO" id="GO:0008525">
    <property type="term" value="F:phosphatidylcholine transporter activity"/>
    <property type="evidence" value="ECO:0007669"/>
    <property type="project" value="TreeGrafter"/>
</dbReference>
<accession>A0AAV7DM80</accession>